<feature type="transmembrane region" description="Helical" evidence="2">
    <location>
        <begin position="286"/>
        <end position="304"/>
    </location>
</feature>
<dbReference type="Proteomes" id="UP001190640">
    <property type="component" value="Chromosome 15"/>
</dbReference>
<dbReference type="Gene3D" id="2.60.40.10">
    <property type="entry name" value="Immunoglobulins"/>
    <property type="match status" value="1"/>
</dbReference>
<name>A0AA97LKA6_EUBMA</name>
<dbReference type="InterPro" id="IPR036179">
    <property type="entry name" value="Ig-like_dom_sf"/>
</dbReference>
<evidence type="ECO:0000313" key="4">
    <source>
        <dbReference type="Proteomes" id="UP001190640"/>
    </source>
</evidence>
<evidence type="ECO:0000259" key="3">
    <source>
        <dbReference type="PROSITE" id="PS50835"/>
    </source>
</evidence>
<gene>
    <name evidence="5" type="primary">SPACA6</name>
</gene>
<dbReference type="SUPFAM" id="SSF48726">
    <property type="entry name" value="Immunoglobulin"/>
    <property type="match status" value="1"/>
</dbReference>
<dbReference type="InterPro" id="IPR034549">
    <property type="entry name" value="SPACA6"/>
</dbReference>
<keyword evidence="4" id="KW-1185">Reference proteome</keyword>
<feature type="domain" description="Ig-like" evidence="3">
    <location>
        <begin position="116"/>
        <end position="209"/>
    </location>
</feature>
<keyword evidence="2" id="KW-0472">Membrane</keyword>
<dbReference type="GO" id="GO:0007342">
    <property type="term" value="P:fusion of sperm to egg plasma membrane involved in single fertilization"/>
    <property type="evidence" value="ECO:0007669"/>
    <property type="project" value="InterPro"/>
</dbReference>
<evidence type="ECO:0000256" key="1">
    <source>
        <dbReference type="SAM" id="MobiDB-lite"/>
    </source>
</evidence>
<organism evidence="4 5">
    <name type="scientific">Eublepharis macularius</name>
    <name type="common">Leopard gecko</name>
    <name type="synonym">Cyrtodactylus macularius</name>
    <dbReference type="NCBI Taxonomy" id="481883"/>
    <lineage>
        <taxon>Eukaryota</taxon>
        <taxon>Metazoa</taxon>
        <taxon>Chordata</taxon>
        <taxon>Craniata</taxon>
        <taxon>Vertebrata</taxon>
        <taxon>Euteleostomi</taxon>
        <taxon>Lepidosauria</taxon>
        <taxon>Squamata</taxon>
        <taxon>Bifurcata</taxon>
        <taxon>Gekkota</taxon>
        <taxon>Eublepharidae</taxon>
        <taxon>Eublepharinae</taxon>
        <taxon>Eublepharis</taxon>
    </lineage>
</organism>
<dbReference type="CTD" id="147650"/>
<reference evidence="5" key="1">
    <citation type="submission" date="2025-08" db="UniProtKB">
        <authorList>
            <consortium name="RefSeq"/>
        </authorList>
    </citation>
    <scope>IDENTIFICATION</scope>
    <source>
        <tissue evidence="5">Blood</tissue>
    </source>
</reference>
<evidence type="ECO:0000313" key="5">
    <source>
        <dbReference type="RefSeq" id="XP_054854897.1"/>
    </source>
</evidence>
<dbReference type="PANTHER" id="PTHR37366:SF1">
    <property type="entry name" value="SPERM ACROSOME MEMBRANE-ASSOCIATED PROTEIN 6"/>
    <property type="match status" value="1"/>
</dbReference>
<evidence type="ECO:0000256" key="2">
    <source>
        <dbReference type="SAM" id="Phobius"/>
    </source>
</evidence>
<dbReference type="InterPro" id="IPR007110">
    <property type="entry name" value="Ig-like_dom"/>
</dbReference>
<dbReference type="InterPro" id="IPR013783">
    <property type="entry name" value="Ig-like_fold"/>
</dbReference>
<proteinExistence type="predicted"/>
<keyword evidence="2" id="KW-1133">Transmembrane helix</keyword>
<keyword evidence="2" id="KW-0812">Transmembrane</keyword>
<dbReference type="AlphaFoldDB" id="A0AA97LKA6"/>
<dbReference type="RefSeq" id="XP_054854897.1">
    <property type="nucleotide sequence ID" value="XM_054998922.1"/>
</dbReference>
<accession>A0AA97LKA6</accession>
<sequence>MTSPAPPKSLSQHAALAGPGDSGFVDGSLPVETQRRRPAGAFEMEKLKDIFARILFYLEERGMAKVPYHEAIPEAAEKIQKEVAQLQAAPACIPPCGFQKEARTYKCKSCRIVECPLPIDCPVQDVHKVEGDITVLKCSVKFSVPPERLIKWKFVKDIRSQDLSFFENLYTGTDSSFIIRPTTGAHHGTYACEIAEGNDVLVRKYIYLNGETRGQFQGSERMRQKTHRGGADVTAKQLGKEKELQGMFQAILNAPPGAAAEEVVEESLPSLEDLLREPDSLHKKNVLLLFVGLILSSMLVTLLLM</sequence>
<dbReference type="GeneID" id="129342966"/>
<dbReference type="PROSITE" id="PS50835">
    <property type="entry name" value="IG_LIKE"/>
    <property type="match status" value="1"/>
</dbReference>
<dbReference type="PANTHER" id="PTHR37366">
    <property type="entry name" value="SPERM ACROSOME MEMBRANE-ASSOCIATED PROTEIN 6"/>
    <property type="match status" value="1"/>
</dbReference>
<dbReference type="KEGG" id="emc:129342966"/>
<feature type="region of interest" description="Disordered" evidence="1">
    <location>
        <begin position="1"/>
        <end position="29"/>
    </location>
</feature>
<protein>
    <submittedName>
        <fullName evidence="5">Sperm acrosome membrane-associated protein 6</fullName>
    </submittedName>
</protein>
<dbReference type="CDD" id="cd00096">
    <property type="entry name" value="Ig"/>
    <property type="match status" value="1"/>
</dbReference>